<dbReference type="InterPro" id="IPR036390">
    <property type="entry name" value="WH_DNA-bd_sf"/>
</dbReference>
<comment type="similarity">
    <text evidence="1">Belongs to the LysR transcriptional regulatory family.</text>
</comment>
<dbReference type="PANTHER" id="PTHR30346">
    <property type="entry name" value="TRANSCRIPTIONAL DUAL REGULATOR HCAR-RELATED"/>
    <property type="match status" value="1"/>
</dbReference>
<comment type="caution">
    <text evidence="6">The sequence shown here is derived from an EMBL/GenBank/DDBJ whole genome shotgun (WGS) entry which is preliminary data.</text>
</comment>
<protein>
    <submittedName>
        <fullName evidence="6">LysR family transcriptional regulator</fullName>
    </submittedName>
</protein>
<evidence type="ECO:0000313" key="6">
    <source>
        <dbReference type="EMBL" id="MBM9617447.1"/>
    </source>
</evidence>
<dbReference type="Pfam" id="PF03466">
    <property type="entry name" value="LysR_substrate"/>
    <property type="match status" value="1"/>
</dbReference>
<dbReference type="InterPro" id="IPR000847">
    <property type="entry name" value="LysR_HTH_N"/>
</dbReference>
<feature type="domain" description="HTH lysR-type" evidence="5">
    <location>
        <begin position="3"/>
        <end position="60"/>
    </location>
</feature>
<dbReference type="Pfam" id="PF00126">
    <property type="entry name" value="HTH_1"/>
    <property type="match status" value="1"/>
</dbReference>
<keyword evidence="3" id="KW-0238">DNA-binding</keyword>
<name>A0ABS2UIN0_9ACTN</name>
<dbReference type="InterPro" id="IPR005119">
    <property type="entry name" value="LysR_subst-bd"/>
</dbReference>
<dbReference type="RefSeq" id="WP_205371834.1">
    <property type="nucleotide sequence ID" value="NZ_JAFEJA010000001.1"/>
</dbReference>
<dbReference type="PANTHER" id="PTHR30346:SF28">
    <property type="entry name" value="HTH-TYPE TRANSCRIPTIONAL REGULATOR CYNR"/>
    <property type="match status" value="1"/>
</dbReference>
<sequence>MNVELRHLRALAAIGDEGSVTGAAAVLHIGQPALSRTLEQLERRLGVRLVERTTRTLRLTDAGRRLHERAHRILADLDDALLDAARGARPLRIGFPWAALGDRTVPLLRAWREEHPDSPVRAHRGDDPEAALRRGETDAALLRTRPAPDAGLVVEELYSEPRVLATAADDPLAARAAAGLGDLAGRSVAVCATAATTDGLWPDGGPRTFEVANADDWLTVIATGDALGVTAEATAHSHPHPGVRYLPLPDAPRVTVRVARPRVPTHPATLAFLAHLRRVTARHPG</sequence>
<dbReference type="SUPFAM" id="SSF46785">
    <property type="entry name" value="Winged helix' DNA-binding domain"/>
    <property type="match status" value="1"/>
</dbReference>
<dbReference type="InterPro" id="IPR036388">
    <property type="entry name" value="WH-like_DNA-bd_sf"/>
</dbReference>
<gene>
    <name evidence="6" type="ORF">JE024_01605</name>
</gene>
<dbReference type="SUPFAM" id="SSF53850">
    <property type="entry name" value="Periplasmic binding protein-like II"/>
    <property type="match status" value="1"/>
</dbReference>
<keyword evidence="2" id="KW-0805">Transcription regulation</keyword>
<dbReference type="Proteomes" id="UP000664109">
    <property type="component" value="Unassembled WGS sequence"/>
</dbReference>
<evidence type="ECO:0000256" key="1">
    <source>
        <dbReference type="ARBA" id="ARBA00009437"/>
    </source>
</evidence>
<evidence type="ECO:0000256" key="2">
    <source>
        <dbReference type="ARBA" id="ARBA00023015"/>
    </source>
</evidence>
<keyword evidence="7" id="KW-1185">Reference proteome</keyword>
<dbReference type="PRINTS" id="PR00039">
    <property type="entry name" value="HTHLYSR"/>
</dbReference>
<evidence type="ECO:0000256" key="4">
    <source>
        <dbReference type="ARBA" id="ARBA00023163"/>
    </source>
</evidence>
<keyword evidence="4" id="KW-0804">Transcription</keyword>
<reference evidence="6 7" key="1">
    <citation type="journal article" date="2016" name="Arch. Microbiol.">
        <title>Streptomyces zhihengii sp. nov., isolated from rhizospheric soil of Psammosilene tunicoides.</title>
        <authorList>
            <person name="Huang M.J."/>
            <person name="Fei J.J."/>
            <person name="Salam N."/>
            <person name="Kim C.J."/>
            <person name="Hozzein W.N."/>
            <person name="Xiao M."/>
            <person name="Huang H.Q."/>
            <person name="Li W.J."/>
        </authorList>
    </citation>
    <scope>NUCLEOTIDE SEQUENCE [LARGE SCALE GENOMIC DNA]</scope>
    <source>
        <strain evidence="6 7">YIM T102</strain>
    </source>
</reference>
<evidence type="ECO:0000313" key="7">
    <source>
        <dbReference type="Proteomes" id="UP000664109"/>
    </source>
</evidence>
<proteinExistence type="inferred from homology"/>
<organism evidence="6 7">
    <name type="scientific">Streptomyces zhihengii</name>
    <dbReference type="NCBI Taxonomy" id="1818004"/>
    <lineage>
        <taxon>Bacteria</taxon>
        <taxon>Bacillati</taxon>
        <taxon>Actinomycetota</taxon>
        <taxon>Actinomycetes</taxon>
        <taxon>Kitasatosporales</taxon>
        <taxon>Streptomycetaceae</taxon>
        <taxon>Streptomyces</taxon>
    </lineage>
</organism>
<accession>A0ABS2UIN0</accession>
<evidence type="ECO:0000256" key="3">
    <source>
        <dbReference type="ARBA" id="ARBA00023125"/>
    </source>
</evidence>
<dbReference type="PROSITE" id="PS50931">
    <property type="entry name" value="HTH_LYSR"/>
    <property type="match status" value="1"/>
</dbReference>
<dbReference type="Gene3D" id="1.10.10.10">
    <property type="entry name" value="Winged helix-like DNA-binding domain superfamily/Winged helix DNA-binding domain"/>
    <property type="match status" value="1"/>
</dbReference>
<dbReference type="EMBL" id="JAFEJA010000001">
    <property type="protein sequence ID" value="MBM9617447.1"/>
    <property type="molecule type" value="Genomic_DNA"/>
</dbReference>
<dbReference type="Gene3D" id="3.40.190.10">
    <property type="entry name" value="Periplasmic binding protein-like II"/>
    <property type="match status" value="2"/>
</dbReference>
<evidence type="ECO:0000259" key="5">
    <source>
        <dbReference type="PROSITE" id="PS50931"/>
    </source>
</evidence>